<dbReference type="InterPro" id="IPR008930">
    <property type="entry name" value="Terpenoid_cyclase/PrenylTrfase"/>
</dbReference>
<sequence>MLLFRWFAGNIGHDPHMLYALNAVQVLALFDKLDILDADKSFTFELDMLGCKMEATRFLETSGGSGYTRLDKINVAKAVEYISSAVLVHFLLPGLCNMLTRAFLAGGYARDKSNLEFKYSGLLLLVGSFKLDHDWQSPTGSIRTGLLSSSWTVRLDMEDGGISDRPDDAIDVFHTFFGVAGLSLLEYPGLKPIDPAYALPADVVNRIFFGKR</sequence>
<name>A0AAP0QT75_9ROSI</name>
<comment type="similarity">
    <text evidence="2">Belongs to the protein prenyltransferase subunit beta family.</text>
</comment>
<evidence type="ECO:0000313" key="9">
    <source>
        <dbReference type="EMBL" id="KAK9222370.1"/>
    </source>
</evidence>
<evidence type="ECO:0000259" key="8">
    <source>
        <dbReference type="Pfam" id="PF00432"/>
    </source>
</evidence>
<keyword evidence="6" id="KW-0677">Repeat</keyword>
<dbReference type="GO" id="GO:0004663">
    <property type="term" value="F:Rab geranylgeranyltransferase activity"/>
    <property type="evidence" value="ECO:0007669"/>
    <property type="project" value="TreeGrafter"/>
</dbReference>
<evidence type="ECO:0000256" key="4">
    <source>
        <dbReference type="ARBA" id="ARBA00022679"/>
    </source>
</evidence>
<evidence type="ECO:0000256" key="6">
    <source>
        <dbReference type="ARBA" id="ARBA00022737"/>
    </source>
</evidence>
<evidence type="ECO:0000256" key="5">
    <source>
        <dbReference type="ARBA" id="ARBA00022723"/>
    </source>
</evidence>
<gene>
    <name evidence="9" type="ORF">WN944_010805</name>
</gene>
<reference evidence="9 10" key="1">
    <citation type="submission" date="2024-05" db="EMBL/GenBank/DDBJ databases">
        <title>Haplotype-resolved chromosome-level genome assembly of Huyou (Citrus changshanensis).</title>
        <authorList>
            <person name="Miao C."/>
            <person name="Chen W."/>
            <person name="Wu Y."/>
            <person name="Wang L."/>
            <person name="Zhao S."/>
            <person name="Grierson D."/>
            <person name="Xu C."/>
            <person name="Chen K."/>
        </authorList>
    </citation>
    <scope>NUCLEOTIDE SEQUENCE [LARGE SCALE GENOMIC DNA]</scope>
    <source>
        <strain evidence="9">01-14</strain>
        <tissue evidence="9">Leaf</tissue>
    </source>
</reference>
<dbReference type="Proteomes" id="UP001428341">
    <property type="component" value="Unassembled WGS sequence"/>
</dbReference>
<dbReference type="PANTHER" id="PTHR11774">
    <property type="entry name" value="GERANYLGERANYL TRANSFERASE TYPE BETA SUBUNIT"/>
    <property type="match status" value="1"/>
</dbReference>
<organism evidence="9 10">
    <name type="scientific">Citrus x changshan-huyou</name>
    <dbReference type="NCBI Taxonomy" id="2935761"/>
    <lineage>
        <taxon>Eukaryota</taxon>
        <taxon>Viridiplantae</taxon>
        <taxon>Streptophyta</taxon>
        <taxon>Embryophyta</taxon>
        <taxon>Tracheophyta</taxon>
        <taxon>Spermatophyta</taxon>
        <taxon>Magnoliopsida</taxon>
        <taxon>eudicotyledons</taxon>
        <taxon>Gunneridae</taxon>
        <taxon>Pentapetalae</taxon>
        <taxon>rosids</taxon>
        <taxon>malvids</taxon>
        <taxon>Sapindales</taxon>
        <taxon>Rutaceae</taxon>
        <taxon>Aurantioideae</taxon>
        <taxon>Citrus</taxon>
    </lineage>
</organism>
<dbReference type="PANTHER" id="PTHR11774:SF16">
    <property type="entry name" value="GERANYLGERANYL TRANSFERASE TYPE-2 SUBUNIT BETA 1-RELATED"/>
    <property type="match status" value="1"/>
</dbReference>
<dbReference type="AlphaFoldDB" id="A0AAP0QT75"/>
<keyword evidence="3" id="KW-0637">Prenyltransferase</keyword>
<dbReference type="Gene3D" id="1.50.10.20">
    <property type="match status" value="1"/>
</dbReference>
<keyword evidence="7" id="KW-0862">Zinc</keyword>
<feature type="domain" description="Prenyltransferase alpha-alpha toroid" evidence="8">
    <location>
        <begin position="7"/>
        <end position="44"/>
    </location>
</feature>
<evidence type="ECO:0000313" key="10">
    <source>
        <dbReference type="Proteomes" id="UP001428341"/>
    </source>
</evidence>
<evidence type="ECO:0000256" key="7">
    <source>
        <dbReference type="ARBA" id="ARBA00022833"/>
    </source>
</evidence>
<comment type="caution">
    <text evidence="9">The sequence shown here is derived from an EMBL/GenBank/DDBJ whole genome shotgun (WGS) entry which is preliminary data.</text>
</comment>
<accession>A0AAP0QT75</accession>
<evidence type="ECO:0000256" key="3">
    <source>
        <dbReference type="ARBA" id="ARBA00022602"/>
    </source>
</evidence>
<protein>
    <recommendedName>
        <fullName evidence="8">Prenyltransferase alpha-alpha toroid domain-containing protein</fullName>
    </recommendedName>
</protein>
<dbReference type="GO" id="GO:0005968">
    <property type="term" value="C:Rab-protein geranylgeranyltransferase complex"/>
    <property type="evidence" value="ECO:0007669"/>
    <property type="project" value="TreeGrafter"/>
</dbReference>
<dbReference type="EMBL" id="JBCGBO010000002">
    <property type="protein sequence ID" value="KAK9222370.1"/>
    <property type="molecule type" value="Genomic_DNA"/>
</dbReference>
<keyword evidence="5" id="KW-0479">Metal-binding</keyword>
<comment type="cofactor">
    <cofactor evidence="1">
        <name>Zn(2+)</name>
        <dbReference type="ChEBI" id="CHEBI:29105"/>
    </cofactor>
</comment>
<keyword evidence="10" id="KW-1185">Reference proteome</keyword>
<dbReference type="SUPFAM" id="SSF48239">
    <property type="entry name" value="Terpenoid cyclases/Protein prenyltransferases"/>
    <property type="match status" value="1"/>
</dbReference>
<dbReference type="InterPro" id="IPR001330">
    <property type="entry name" value="Prenyltrans"/>
</dbReference>
<evidence type="ECO:0000256" key="1">
    <source>
        <dbReference type="ARBA" id="ARBA00001947"/>
    </source>
</evidence>
<keyword evidence="4" id="KW-0808">Transferase</keyword>
<dbReference type="GO" id="GO:0046872">
    <property type="term" value="F:metal ion binding"/>
    <property type="evidence" value="ECO:0007669"/>
    <property type="project" value="UniProtKB-KW"/>
</dbReference>
<dbReference type="Pfam" id="PF00432">
    <property type="entry name" value="Prenyltrans"/>
    <property type="match status" value="2"/>
</dbReference>
<evidence type="ECO:0000256" key="2">
    <source>
        <dbReference type="ARBA" id="ARBA00010497"/>
    </source>
</evidence>
<feature type="domain" description="Prenyltransferase alpha-alpha toroid" evidence="8">
    <location>
        <begin position="157"/>
        <end position="198"/>
    </location>
</feature>
<proteinExistence type="inferred from homology"/>
<dbReference type="InterPro" id="IPR045089">
    <property type="entry name" value="PGGT1B-like"/>
</dbReference>